<proteinExistence type="predicted"/>
<sequence>MEIDLAVVADAANVSQEGKLNVMGVFDTIWAREFPFRHAAMVFVLRVRADFTEQGDHGLVVRLMDADGGQLFKAEGPLKVPQGTPGRPLKPHVILGLAGITFQRPGDYSFEVMLDGDHLKSIPLHVMKAPTPPRAEELA</sequence>
<evidence type="ECO:0000313" key="2">
    <source>
        <dbReference type="Proteomes" id="UP000702544"/>
    </source>
</evidence>
<dbReference type="Proteomes" id="UP000702544">
    <property type="component" value="Unassembled WGS sequence"/>
</dbReference>
<dbReference type="AlphaFoldDB" id="A0AAE4ZCN9"/>
<dbReference type="EMBL" id="JAACAK010000075">
    <property type="protein sequence ID" value="NIR75370.1"/>
    <property type="molecule type" value="Genomic_DNA"/>
</dbReference>
<name>A0AAE4ZCN9_9BACT</name>
<dbReference type="Pfam" id="PF22091">
    <property type="entry name" value="DUF6941"/>
    <property type="match status" value="1"/>
</dbReference>
<reference evidence="1 2" key="1">
    <citation type="submission" date="2020-01" db="EMBL/GenBank/DDBJ databases">
        <title>Genomes assembled from Gulf of Kutch pelagic sediment metagenomes.</title>
        <authorList>
            <person name="Chandrashekar M."/>
            <person name="Mahajan M.S."/>
            <person name="Dave K.J."/>
            <person name="Vatsa P."/>
            <person name="Nathani N.M."/>
        </authorList>
    </citation>
    <scope>NUCLEOTIDE SEQUENCE [LARGE SCALE GENOMIC DNA]</scope>
    <source>
        <strain evidence="1">KS3-K002</strain>
    </source>
</reference>
<evidence type="ECO:0000313" key="1">
    <source>
        <dbReference type="EMBL" id="NIR75370.1"/>
    </source>
</evidence>
<protein>
    <submittedName>
        <fullName evidence="1">Uncharacterized protein</fullName>
    </submittedName>
</protein>
<accession>A0AAE4ZCN9</accession>
<organism evidence="1 2">
    <name type="scientific">Candidatus Kutchimonas denitrificans</name>
    <dbReference type="NCBI Taxonomy" id="3056748"/>
    <lineage>
        <taxon>Bacteria</taxon>
        <taxon>Pseudomonadati</taxon>
        <taxon>Gemmatimonadota</taxon>
        <taxon>Gemmatimonadia</taxon>
        <taxon>Candidatus Palauibacterales</taxon>
        <taxon>Candidatus Palauibacteraceae</taxon>
        <taxon>Candidatus Kutchimonas</taxon>
    </lineage>
</organism>
<gene>
    <name evidence="1" type="ORF">GWO12_09730</name>
</gene>
<comment type="caution">
    <text evidence="1">The sequence shown here is derived from an EMBL/GenBank/DDBJ whole genome shotgun (WGS) entry which is preliminary data.</text>
</comment>
<dbReference type="InterPro" id="IPR054221">
    <property type="entry name" value="DUF6941"/>
</dbReference>